<feature type="non-terminal residue" evidence="2">
    <location>
        <position position="1"/>
    </location>
</feature>
<dbReference type="OrthoDB" id="2687876at2759"/>
<dbReference type="Pfam" id="PF00646">
    <property type="entry name" value="F-box"/>
    <property type="match status" value="1"/>
</dbReference>
<accession>A0A3E2HPD8</accession>
<dbReference type="PROSITE" id="PS50181">
    <property type="entry name" value="FBOX"/>
    <property type="match status" value="1"/>
</dbReference>
<organism evidence="2 3">
    <name type="scientific">Scytalidium lignicola</name>
    <name type="common">Hyphomycete</name>
    <dbReference type="NCBI Taxonomy" id="5539"/>
    <lineage>
        <taxon>Eukaryota</taxon>
        <taxon>Fungi</taxon>
        <taxon>Dikarya</taxon>
        <taxon>Ascomycota</taxon>
        <taxon>Pezizomycotina</taxon>
        <taxon>Leotiomycetes</taxon>
        <taxon>Leotiomycetes incertae sedis</taxon>
        <taxon>Scytalidium</taxon>
    </lineage>
</organism>
<dbReference type="EMBL" id="NCSJ02000011">
    <property type="protein sequence ID" value="RFU35244.1"/>
    <property type="molecule type" value="Genomic_DNA"/>
</dbReference>
<dbReference type="AlphaFoldDB" id="A0A3E2HPD8"/>
<keyword evidence="3" id="KW-1185">Reference proteome</keyword>
<feature type="domain" description="F-box" evidence="1">
    <location>
        <begin position="48"/>
        <end position="94"/>
    </location>
</feature>
<protein>
    <recommendedName>
        <fullName evidence="1">F-box domain-containing protein</fullName>
    </recommendedName>
</protein>
<dbReference type="OMA" id="FCGEFGG"/>
<evidence type="ECO:0000313" key="3">
    <source>
        <dbReference type="Proteomes" id="UP000258309"/>
    </source>
</evidence>
<name>A0A3E2HPD8_SCYLI</name>
<feature type="non-terminal residue" evidence="2">
    <location>
        <position position="357"/>
    </location>
</feature>
<dbReference type="STRING" id="5539.A0A3E2HPD8"/>
<evidence type="ECO:0000259" key="1">
    <source>
        <dbReference type="PROSITE" id="PS50181"/>
    </source>
</evidence>
<proteinExistence type="predicted"/>
<sequence>MEDASEQKTIISSLAYHWSEADRAVIQFPKSRGLEYSRTFTNGGTASMGRLALLPLEILHNIVRELDFESLGAMRCLNTRSKDIVGKLPAYRDIATFAHNALRALSATGLLSKYSAKCLYSVLCQDRCFGCIGFGSFLFLPTGRRYCFSCIETNPEMVVVSTSTAAALFGLADKALRQIVVVTTVSGDYGIYQKTHRRRIQIVSRQEATKLGILIHGSEEEMERAVTLGIHRGNVLGDNDQPRKVVNGSIPQRPGANDDTLPFMACTPFPYLDVQRRRINKGVCCRGCEYNWYRRDEDFPRGYNISQNLFRNLNKIISEDEFLVHFENCRSAKMLWDEYILKRKELSESVRSTIFRT</sequence>
<dbReference type="InterPro" id="IPR001810">
    <property type="entry name" value="F-box_dom"/>
</dbReference>
<evidence type="ECO:0000313" key="2">
    <source>
        <dbReference type="EMBL" id="RFU35244.1"/>
    </source>
</evidence>
<reference evidence="2 3" key="1">
    <citation type="submission" date="2018-05" db="EMBL/GenBank/DDBJ databases">
        <title>Draft genome sequence of Scytalidium lignicola DSM 105466, a ubiquitous saprotrophic fungus.</title>
        <authorList>
            <person name="Buettner E."/>
            <person name="Gebauer A.M."/>
            <person name="Hofrichter M."/>
            <person name="Liers C."/>
            <person name="Kellner H."/>
        </authorList>
    </citation>
    <scope>NUCLEOTIDE SEQUENCE [LARGE SCALE GENOMIC DNA]</scope>
    <source>
        <strain evidence="2 3">DSM 105466</strain>
    </source>
</reference>
<gene>
    <name evidence="2" type="ORF">B7463_g1160</name>
</gene>
<dbReference type="Proteomes" id="UP000258309">
    <property type="component" value="Unassembled WGS sequence"/>
</dbReference>
<comment type="caution">
    <text evidence="2">The sequence shown here is derived from an EMBL/GenBank/DDBJ whole genome shotgun (WGS) entry which is preliminary data.</text>
</comment>